<dbReference type="Pfam" id="PF01585">
    <property type="entry name" value="G-patch"/>
    <property type="match status" value="1"/>
</dbReference>
<comment type="caution">
    <text evidence="3">The sequence shown here is derived from an EMBL/GenBank/DDBJ whole genome shotgun (WGS) entry which is preliminary data.</text>
</comment>
<dbReference type="EMBL" id="MCFF01000003">
    <property type="protein sequence ID" value="ORZ28019.1"/>
    <property type="molecule type" value="Genomic_DNA"/>
</dbReference>
<dbReference type="SMART" id="SM00443">
    <property type="entry name" value="G_patch"/>
    <property type="match status" value="1"/>
</dbReference>
<dbReference type="RefSeq" id="XP_021885722.1">
    <property type="nucleotide sequence ID" value="XM_022020220.1"/>
</dbReference>
<dbReference type="STRING" id="64571.A0A1Y2H0D4"/>
<name>A0A1Y2H0D4_9FUNG</name>
<feature type="region of interest" description="Disordered" evidence="1">
    <location>
        <begin position="58"/>
        <end position="78"/>
    </location>
</feature>
<sequence>HQEMAAQTSGFHVPVAHTNKGHAMLSKMGWKAGTGLGVAGQGVVEPIQLMVTDRKAGLGSKALQTQGDAASRTPETPG</sequence>
<dbReference type="InterPro" id="IPR000467">
    <property type="entry name" value="G_patch_dom"/>
</dbReference>
<protein>
    <recommendedName>
        <fullName evidence="2">G-patch domain-containing protein</fullName>
    </recommendedName>
</protein>
<dbReference type="PROSITE" id="PS50174">
    <property type="entry name" value="G_PATCH"/>
    <property type="match status" value="1"/>
</dbReference>
<reference evidence="3 4" key="1">
    <citation type="submission" date="2016-07" db="EMBL/GenBank/DDBJ databases">
        <title>Pervasive Adenine N6-methylation of Active Genes in Fungi.</title>
        <authorList>
            <consortium name="DOE Joint Genome Institute"/>
            <person name="Mondo S.J."/>
            <person name="Dannebaum R.O."/>
            <person name="Kuo R.C."/>
            <person name="Labutti K."/>
            <person name="Haridas S."/>
            <person name="Kuo A."/>
            <person name="Salamov A."/>
            <person name="Ahrendt S.R."/>
            <person name="Lipzen A."/>
            <person name="Sullivan W."/>
            <person name="Andreopoulos W.B."/>
            <person name="Clum A."/>
            <person name="Lindquist E."/>
            <person name="Daum C."/>
            <person name="Ramamoorthy G.K."/>
            <person name="Gryganskyi A."/>
            <person name="Culley D."/>
            <person name="Magnuson J.K."/>
            <person name="James T.Y."/>
            <person name="O'Malley M.A."/>
            <person name="Stajich J.E."/>
            <person name="Spatafora J.W."/>
            <person name="Visel A."/>
            <person name="Grigoriev I.V."/>
        </authorList>
    </citation>
    <scope>NUCLEOTIDE SEQUENCE [LARGE SCALE GENOMIC DNA]</scope>
    <source>
        <strain evidence="3 4">NRRL 3116</strain>
    </source>
</reference>
<feature type="domain" description="G-patch" evidence="2">
    <location>
        <begin position="17"/>
        <end position="63"/>
    </location>
</feature>
<dbReference type="OrthoDB" id="21470at2759"/>
<evidence type="ECO:0000313" key="3">
    <source>
        <dbReference type="EMBL" id="ORZ28019.1"/>
    </source>
</evidence>
<dbReference type="GO" id="GO:0003676">
    <property type="term" value="F:nucleic acid binding"/>
    <property type="evidence" value="ECO:0007669"/>
    <property type="project" value="InterPro"/>
</dbReference>
<dbReference type="InterPro" id="IPR053027">
    <property type="entry name" value="AGGF1"/>
</dbReference>
<evidence type="ECO:0000256" key="1">
    <source>
        <dbReference type="SAM" id="MobiDB-lite"/>
    </source>
</evidence>
<gene>
    <name evidence="3" type="ORF">BCR41DRAFT_279772</name>
</gene>
<evidence type="ECO:0000313" key="4">
    <source>
        <dbReference type="Proteomes" id="UP000193648"/>
    </source>
</evidence>
<dbReference type="AlphaFoldDB" id="A0A1Y2H0D4"/>
<feature type="non-terminal residue" evidence="3">
    <location>
        <position position="1"/>
    </location>
</feature>
<dbReference type="Proteomes" id="UP000193648">
    <property type="component" value="Unassembled WGS sequence"/>
</dbReference>
<dbReference type="PANTHER" id="PTHR23106:SF24">
    <property type="entry name" value="ANGIOGENIC FACTOR WITH G PATCH AND FHA DOMAINS 1"/>
    <property type="match status" value="1"/>
</dbReference>
<proteinExistence type="predicted"/>
<accession>A0A1Y2H0D4</accession>
<feature type="non-terminal residue" evidence="3">
    <location>
        <position position="78"/>
    </location>
</feature>
<dbReference type="GeneID" id="33562064"/>
<dbReference type="InParanoid" id="A0A1Y2H0D4"/>
<organism evidence="3 4">
    <name type="scientific">Lobosporangium transversale</name>
    <dbReference type="NCBI Taxonomy" id="64571"/>
    <lineage>
        <taxon>Eukaryota</taxon>
        <taxon>Fungi</taxon>
        <taxon>Fungi incertae sedis</taxon>
        <taxon>Mucoromycota</taxon>
        <taxon>Mortierellomycotina</taxon>
        <taxon>Mortierellomycetes</taxon>
        <taxon>Mortierellales</taxon>
        <taxon>Mortierellaceae</taxon>
        <taxon>Lobosporangium</taxon>
    </lineage>
</organism>
<evidence type="ECO:0000259" key="2">
    <source>
        <dbReference type="PROSITE" id="PS50174"/>
    </source>
</evidence>
<keyword evidence="4" id="KW-1185">Reference proteome</keyword>
<dbReference type="PANTHER" id="PTHR23106">
    <property type="entry name" value="ANGIOGENIC FACTOR WITH G PATCH AND FHA DOMAINS 1"/>
    <property type="match status" value="1"/>
</dbReference>